<name>A0A9D1J0L5_9FIRM</name>
<dbReference type="GO" id="GO:0120159">
    <property type="term" value="F:rRNA pseudouridine synthase activity"/>
    <property type="evidence" value="ECO:0007669"/>
    <property type="project" value="UniProtKB-ARBA"/>
</dbReference>
<dbReference type="GO" id="GO:0000455">
    <property type="term" value="P:enzyme-directed rRNA pseudouridine synthesis"/>
    <property type="evidence" value="ECO:0007669"/>
    <property type="project" value="UniProtKB-ARBA"/>
</dbReference>
<dbReference type="InterPro" id="IPR000748">
    <property type="entry name" value="PsdUridine_synth_RsuA/RluB/E/F"/>
</dbReference>
<dbReference type="PROSITE" id="PS01149">
    <property type="entry name" value="PSI_RSU"/>
    <property type="match status" value="1"/>
</dbReference>
<evidence type="ECO:0000256" key="4">
    <source>
        <dbReference type="PROSITE-ProRule" id="PRU00182"/>
    </source>
</evidence>
<comment type="similarity">
    <text evidence="1 5">Belongs to the pseudouridine synthase RsuA family.</text>
</comment>
<dbReference type="Gene3D" id="3.30.70.580">
    <property type="entry name" value="Pseudouridine synthase I, catalytic domain, N-terminal subdomain"/>
    <property type="match status" value="1"/>
</dbReference>
<dbReference type="GO" id="GO:0003723">
    <property type="term" value="F:RNA binding"/>
    <property type="evidence" value="ECO:0007669"/>
    <property type="project" value="UniProtKB-KW"/>
</dbReference>
<dbReference type="NCBIfam" id="TIGR00093">
    <property type="entry name" value="pseudouridine synthase"/>
    <property type="match status" value="1"/>
</dbReference>
<keyword evidence="3 5" id="KW-0413">Isomerase</keyword>
<sequence>MGKERLDKILASQNLGSRKECGLLIRRGEVAVNGVIVKKPDAKADPEVDILTVKGGEIRFRRHIYLMLNKPQGVLSASRDPHAPTVIDLLPEKLRRRGLFPAGRLDKDTEGLLIITDDGDLAHRMLAPKSHVYKLYHAVVDAPVTQEDIDAFAQGLSLDDMVCLPAGLGVLEDGPQPLVWVKIREGKFHQVKRMFLARGKTVLRLKRVQMGGLPLDPALAPGESRELTEDELKLIFNLANLY</sequence>
<evidence type="ECO:0000256" key="2">
    <source>
        <dbReference type="ARBA" id="ARBA00022884"/>
    </source>
</evidence>
<dbReference type="InterPro" id="IPR042092">
    <property type="entry name" value="PsdUridine_s_RsuA/RluB/E/F_cat"/>
</dbReference>
<dbReference type="Gene3D" id="3.30.70.1560">
    <property type="entry name" value="Alpha-L RNA-binding motif"/>
    <property type="match status" value="1"/>
</dbReference>
<dbReference type="InterPro" id="IPR018496">
    <property type="entry name" value="PsdUridine_synth_RsuA/RluB_CS"/>
</dbReference>
<dbReference type="InterPro" id="IPR002942">
    <property type="entry name" value="S4_RNA-bd"/>
</dbReference>
<evidence type="ECO:0000256" key="3">
    <source>
        <dbReference type="ARBA" id="ARBA00023235"/>
    </source>
</evidence>
<reference evidence="7" key="2">
    <citation type="journal article" date="2021" name="PeerJ">
        <title>Extensive microbial diversity within the chicken gut microbiome revealed by metagenomics and culture.</title>
        <authorList>
            <person name="Gilroy R."/>
            <person name="Ravi A."/>
            <person name="Getino M."/>
            <person name="Pursley I."/>
            <person name="Horton D.L."/>
            <person name="Alikhan N.F."/>
            <person name="Baker D."/>
            <person name="Gharbi K."/>
            <person name="Hall N."/>
            <person name="Watson M."/>
            <person name="Adriaenssens E.M."/>
            <person name="Foster-Nyarko E."/>
            <person name="Jarju S."/>
            <person name="Secka A."/>
            <person name="Antonio M."/>
            <person name="Oren A."/>
            <person name="Chaudhuri R.R."/>
            <person name="La Ragione R."/>
            <person name="Hildebrand F."/>
            <person name="Pallen M.J."/>
        </authorList>
    </citation>
    <scope>NUCLEOTIDE SEQUENCE</scope>
    <source>
        <strain evidence="7">ChiSjej1B19-7085</strain>
    </source>
</reference>
<evidence type="ECO:0000313" key="7">
    <source>
        <dbReference type="EMBL" id="HIR56124.1"/>
    </source>
</evidence>
<dbReference type="SMART" id="SM00363">
    <property type="entry name" value="S4"/>
    <property type="match status" value="1"/>
</dbReference>
<evidence type="ECO:0000256" key="1">
    <source>
        <dbReference type="ARBA" id="ARBA00008348"/>
    </source>
</evidence>
<protein>
    <recommendedName>
        <fullName evidence="5">Pseudouridine synthase</fullName>
        <ecNumber evidence="5">5.4.99.-</ecNumber>
    </recommendedName>
</protein>
<dbReference type="Proteomes" id="UP000886785">
    <property type="component" value="Unassembled WGS sequence"/>
</dbReference>
<dbReference type="PROSITE" id="PS50889">
    <property type="entry name" value="S4"/>
    <property type="match status" value="1"/>
</dbReference>
<evidence type="ECO:0000313" key="8">
    <source>
        <dbReference type="Proteomes" id="UP000886785"/>
    </source>
</evidence>
<comment type="caution">
    <text evidence="7">The sequence shown here is derived from an EMBL/GenBank/DDBJ whole genome shotgun (WGS) entry which is preliminary data.</text>
</comment>
<dbReference type="InterPro" id="IPR036986">
    <property type="entry name" value="S4_RNA-bd_sf"/>
</dbReference>
<dbReference type="EMBL" id="DVHF01000005">
    <property type="protein sequence ID" value="HIR56124.1"/>
    <property type="molecule type" value="Genomic_DNA"/>
</dbReference>
<dbReference type="AlphaFoldDB" id="A0A9D1J0L5"/>
<dbReference type="CDD" id="cd02553">
    <property type="entry name" value="PseudoU_synth_RsuA"/>
    <property type="match status" value="1"/>
</dbReference>
<reference evidence="7" key="1">
    <citation type="submission" date="2020-10" db="EMBL/GenBank/DDBJ databases">
        <authorList>
            <person name="Gilroy R."/>
        </authorList>
    </citation>
    <scope>NUCLEOTIDE SEQUENCE</scope>
    <source>
        <strain evidence="7">ChiSjej1B19-7085</strain>
    </source>
</reference>
<dbReference type="CDD" id="cd00165">
    <property type="entry name" value="S4"/>
    <property type="match status" value="1"/>
</dbReference>
<dbReference type="PANTHER" id="PTHR47683">
    <property type="entry name" value="PSEUDOURIDINE SYNTHASE FAMILY PROTEIN-RELATED"/>
    <property type="match status" value="1"/>
</dbReference>
<dbReference type="Pfam" id="PF00849">
    <property type="entry name" value="PseudoU_synth_2"/>
    <property type="match status" value="1"/>
</dbReference>
<evidence type="ECO:0000259" key="6">
    <source>
        <dbReference type="SMART" id="SM00363"/>
    </source>
</evidence>
<feature type="domain" description="RNA-binding S4" evidence="6">
    <location>
        <begin position="4"/>
        <end position="62"/>
    </location>
</feature>
<dbReference type="InterPro" id="IPR020103">
    <property type="entry name" value="PsdUridine_synth_cat_dom_sf"/>
</dbReference>
<dbReference type="Pfam" id="PF01479">
    <property type="entry name" value="S4"/>
    <property type="match status" value="1"/>
</dbReference>
<dbReference type="Gene3D" id="3.10.290.10">
    <property type="entry name" value="RNA-binding S4 domain"/>
    <property type="match status" value="1"/>
</dbReference>
<dbReference type="InterPro" id="IPR050343">
    <property type="entry name" value="RsuA_PseudoU_synthase"/>
</dbReference>
<dbReference type="SUPFAM" id="SSF55174">
    <property type="entry name" value="Alpha-L RNA-binding motif"/>
    <property type="match status" value="1"/>
</dbReference>
<dbReference type="InterPro" id="IPR020094">
    <property type="entry name" value="TruA/RsuA/RluB/E/F_N"/>
</dbReference>
<accession>A0A9D1J0L5</accession>
<gene>
    <name evidence="7" type="ORF">IAA54_00485</name>
</gene>
<dbReference type="EC" id="5.4.99.-" evidence="5"/>
<dbReference type="InterPro" id="IPR006145">
    <property type="entry name" value="PsdUridine_synth_RsuA/RluA"/>
</dbReference>
<dbReference type="PANTHER" id="PTHR47683:SF4">
    <property type="entry name" value="PSEUDOURIDINE SYNTHASE"/>
    <property type="match status" value="1"/>
</dbReference>
<proteinExistence type="inferred from homology"/>
<keyword evidence="2 4" id="KW-0694">RNA-binding</keyword>
<evidence type="ECO:0000256" key="5">
    <source>
        <dbReference type="RuleBase" id="RU003887"/>
    </source>
</evidence>
<dbReference type="SUPFAM" id="SSF55120">
    <property type="entry name" value="Pseudouridine synthase"/>
    <property type="match status" value="1"/>
</dbReference>
<organism evidence="7 8">
    <name type="scientific">Candidatus Gallacutalibacter pullicola</name>
    <dbReference type="NCBI Taxonomy" id="2840830"/>
    <lineage>
        <taxon>Bacteria</taxon>
        <taxon>Bacillati</taxon>
        <taxon>Bacillota</taxon>
        <taxon>Clostridia</taxon>
        <taxon>Eubacteriales</taxon>
        <taxon>Candidatus Gallacutalibacter</taxon>
    </lineage>
</organism>